<accession>A0A3S3UAR6</accession>
<dbReference type="Proteomes" id="UP000287853">
    <property type="component" value="Unassembled WGS sequence"/>
</dbReference>
<dbReference type="NCBIfam" id="TIGR02122">
    <property type="entry name" value="TRAP_TAXI"/>
    <property type="match status" value="1"/>
</dbReference>
<protein>
    <recommendedName>
        <fullName evidence="3">TRAP transporter solute receptor, TAXI family</fullName>
    </recommendedName>
</protein>
<dbReference type="Pfam" id="PF16868">
    <property type="entry name" value="NMT1_3"/>
    <property type="match status" value="1"/>
</dbReference>
<sequence length="312" mass="34534">MTTFRACTTTSIFTVLMSLFIFSLVQSAELNITTGGKKGTYFQIGSDISNLVGQHGVRLEVQESKGSLENIIKINQNSYNQIGIVQSDILEYLKTSNDYTLQSKAKNITMITPLYNEEVHVLARESIREFSDLSGKKVAIGPEKSGTAITASLLFKKSGITPGEKVYISAEQALSALRSKTIDAMMYVSGYPVSLFSQITVADKLHLVPIMNRPTCGSYIMSCIPARTYTWQRAIVPTIAVKAVLAGYEHDERQQKTKNVCEIGKIIYTNIDWLKKNGHSKWGNVRLDDQLSGWKKNDCIDDTVPALSSANL</sequence>
<proteinExistence type="predicted"/>
<evidence type="ECO:0008006" key="3">
    <source>
        <dbReference type="Google" id="ProtNLM"/>
    </source>
</evidence>
<name>A0A3S3UAR6_9BACT</name>
<organism evidence="1 2">
    <name type="scientific">Candidatus Electrothrix aarhusensis</name>
    <dbReference type="NCBI Taxonomy" id="1859131"/>
    <lineage>
        <taxon>Bacteria</taxon>
        <taxon>Pseudomonadati</taxon>
        <taxon>Thermodesulfobacteriota</taxon>
        <taxon>Desulfobulbia</taxon>
        <taxon>Desulfobulbales</taxon>
        <taxon>Desulfobulbaceae</taxon>
        <taxon>Candidatus Electrothrix</taxon>
    </lineage>
</organism>
<dbReference type="InterPro" id="IPR011852">
    <property type="entry name" value="TRAP_TAXI"/>
</dbReference>
<dbReference type="EMBL" id="MTKO01000070">
    <property type="protein sequence ID" value="RWX45957.1"/>
    <property type="molecule type" value="Genomic_DNA"/>
</dbReference>
<dbReference type="SUPFAM" id="SSF53850">
    <property type="entry name" value="Periplasmic binding protein-like II"/>
    <property type="match status" value="1"/>
</dbReference>
<dbReference type="Gene3D" id="3.40.190.10">
    <property type="entry name" value="Periplasmic binding protein-like II"/>
    <property type="match status" value="2"/>
</dbReference>
<comment type="caution">
    <text evidence="1">The sequence shown here is derived from an EMBL/GenBank/DDBJ whole genome shotgun (WGS) entry which is preliminary data.</text>
</comment>
<keyword evidence="2" id="KW-1185">Reference proteome</keyword>
<gene>
    <name evidence="1" type="ORF">H206_00024</name>
</gene>
<reference evidence="1 2" key="1">
    <citation type="submission" date="2017-01" db="EMBL/GenBank/DDBJ databases">
        <title>The cable genome- insights into the physiology and evolution of filamentous bacteria capable of sulfide oxidation via long distance electron transfer.</title>
        <authorList>
            <person name="Schreiber L."/>
            <person name="Bjerg J.T."/>
            <person name="Boggild A."/>
            <person name="Van De Vossenberg J."/>
            <person name="Meysman F."/>
            <person name="Nielsen L.P."/>
            <person name="Schramm A."/>
            <person name="Kjeldsen K.U."/>
        </authorList>
    </citation>
    <scope>NUCLEOTIDE SEQUENCE [LARGE SCALE GENOMIC DNA]</scope>
    <source>
        <strain evidence="1">MCF</strain>
    </source>
</reference>
<evidence type="ECO:0000313" key="1">
    <source>
        <dbReference type="EMBL" id="RWX45957.1"/>
    </source>
</evidence>
<dbReference type="AlphaFoldDB" id="A0A3S3UAR6"/>
<evidence type="ECO:0000313" key="2">
    <source>
        <dbReference type="Proteomes" id="UP000287853"/>
    </source>
</evidence>
<dbReference type="PANTHER" id="PTHR42941">
    <property type="entry name" value="SLL1037 PROTEIN"/>
    <property type="match status" value="1"/>
</dbReference>
<dbReference type="PANTHER" id="PTHR42941:SF1">
    <property type="entry name" value="SLL1037 PROTEIN"/>
    <property type="match status" value="1"/>
</dbReference>